<sequence length="191" mass="21894">MSEPRSLFVKASFMPMQFEHFMEAEPSQPVLDAMWQAWWQSREMSGKMALTQDALTATRARCYRDYVQAWLDEPSAAAFSRYHVDTLTWTFGITLFSENYLELLPMLAMLVDLGNYRCATAILPDDFALVYPFFWGDSDVMAYLCYGEGQTRIDPTVNDLSQIPEAQVALASKRLGEHWQTIEATFNSQPD</sequence>
<gene>
    <name evidence="1" type="ORF">HF682_03725</name>
</gene>
<dbReference type="Proteomes" id="UP000587991">
    <property type="component" value="Unassembled WGS sequence"/>
</dbReference>
<organism evidence="1 2">
    <name type="scientific">Leeia aquatica</name>
    <dbReference type="NCBI Taxonomy" id="2725557"/>
    <lineage>
        <taxon>Bacteria</taxon>
        <taxon>Pseudomonadati</taxon>
        <taxon>Pseudomonadota</taxon>
        <taxon>Betaproteobacteria</taxon>
        <taxon>Neisseriales</taxon>
        <taxon>Leeiaceae</taxon>
        <taxon>Leeia</taxon>
    </lineage>
</organism>
<dbReference type="EMBL" id="JABAIM010000001">
    <property type="protein sequence ID" value="NLR74261.1"/>
    <property type="molecule type" value="Genomic_DNA"/>
</dbReference>
<evidence type="ECO:0000313" key="2">
    <source>
        <dbReference type="Proteomes" id="UP000587991"/>
    </source>
</evidence>
<keyword evidence="2" id="KW-1185">Reference proteome</keyword>
<dbReference type="AlphaFoldDB" id="A0A847RWV0"/>
<reference evidence="1 2" key="1">
    <citation type="submission" date="2020-04" db="EMBL/GenBank/DDBJ databases">
        <title>Draft genome of Leeia sp. IMCC25680.</title>
        <authorList>
            <person name="Song J."/>
            <person name="Cho J.-C."/>
        </authorList>
    </citation>
    <scope>NUCLEOTIDE SEQUENCE [LARGE SCALE GENOMIC DNA]</scope>
    <source>
        <strain evidence="1 2">IMCC25680</strain>
    </source>
</reference>
<accession>A0A847RWV0</accession>
<proteinExistence type="predicted"/>
<protein>
    <submittedName>
        <fullName evidence="1">Uncharacterized protein</fullName>
    </submittedName>
</protein>
<name>A0A847RWV0_9NEIS</name>
<comment type="caution">
    <text evidence="1">The sequence shown here is derived from an EMBL/GenBank/DDBJ whole genome shotgun (WGS) entry which is preliminary data.</text>
</comment>
<dbReference type="RefSeq" id="WP_168875885.1">
    <property type="nucleotide sequence ID" value="NZ_JABAIM010000001.1"/>
</dbReference>
<evidence type="ECO:0000313" key="1">
    <source>
        <dbReference type="EMBL" id="NLR74261.1"/>
    </source>
</evidence>